<gene>
    <name evidence="1" type="ORF">HDF14_004754</name>
</gene>
<reference evidence="1 2" key="1">
    <citation type="submission" date="2020-08" db="EMBL/GenBank/DDBJ databases">
        <title>Genomic Encyclopedia of Type Strains, Phase IV (KMG-V): Genome sequencing to study the core and pangenomes of soil and plant-associated prokaryotes.</title>
        <authorList>
            <person name="Whitman W."/>
        </authorList>
    </citation>
    <scope>NUCLEOTIDE SEQUENCE [LARGE SCALE GENOMIC DNA]</scope>
    <source>
        <strain evidence="1 2">X5P2</strain>
    </source>
</reference>
<comment type="caution">
    <text evidence="1">The sequence shown here is derived from an EMBL/GenBank/DDBJ whole genome shotgun (WGS) entry which is preliminary data.</text>
</comment>
<dbReference type="PROSITE" id="PS51257">
    <property type="entry name" value="PROKAR_LIPOPROTEIN"/>
    <property type="match status" value="1"/>
</dbReference>
<protein>
    <submittedName>
        <fullName evidence="1">Uncharacterized protein</fullName>
    </submittedName>
</protein>
<sequence>MTNRSLSTQSLRAQIFCGLLIAAVTLGLTACGQQLYKFPQFTFANRPIPPSKLATRVMVGVTANGGTTGSLQILDANRDLRNNVQNTKMSFSISGYSSGFPNLILNFPSEITGYVYSNTLGDVQAINYGTEAVSGPVGPFPAKSTSIAVPPTFAHVYSAEEGAGLLGVVDNTTGRTYALNLPNVFQVVVNTGDTVVLAMVRNSNSLYRVIKLNANQYLTSTAAIAGIGAVDCQPFNLPIYCVIPVNSVNPAAPTASTFDRPVGAYVSLDGSVVYVLNCGAECGGTTSSVTYLSPGALQVNSYTDSTTPAQQNPNSFLSNVPVKGGVTAAVSDGTTLYVAGQQLQPDGLFAGNLSTISLAANTVTSTTSISDGSHTKILLADDNTLWIGSQLCASGERAARAAQQIAAGQATDQTANYNCLTVVTLPSGSTGISAAIVPAVTQNGPSPVVVPYPNTNQNQFYYGDLTGLCWVQGQHKVYTAYGGQVHAFYTGGTITAPNDPAIGTTPAAGSEINNANIIVQGTALDVAYMDAVTDAAN</sequence>
<keyword evidence="2" id="KW-1185">Reference proteome</keyword>
<evidence type="ECO:0000313" key="1">
    <source>
        <dbReference type="EMBL" id="MBB5331116.1"/>
    </source>
</evidence>
<organism evidence="1 2">
    <name type="scientific">Tunturiibacter gelidiferens</name>
    <dbReference type="NCBI Taxonomy" id="3069689"/>
    <lineage>
        <taxon>Bacteria</taxon>
        <taxon>Pseudomonadati</taxon>
        <taxon>Acidobacteriota</taxon>
        <taxon>Terriglobia</taxon>
        <taxon>Terriglobales</taxon>
        <taxon>Acidobacteriaceae</taxon>
        <taxon>Tunturiibacter</taxon>
    </lineage>
</organism>
<proteinExistence type="predicted"/>
<accession>A0A9X0U616</accession>
<dbReference type="AlphaFoldDB" id="A0A9X0U616"/>
<dbReference type="RefSeq" id="WP_183980996.1">
    <property type="nucleotide sequence ID" value="NZ_JACHEB010000013.1"/>
</dbReference>
<dbReference type="Proteomes" id="UP000535182">
    <property type="component" value="Unassembled WGS sequence"/>
</dbReference>
<name>A0A9X0U616_9BACT</name>
<dbReference type="EMBL" id="JACHEB010000013">
    <property type="protein sequence ID" value="MBB5331116.1"/>
    <property type="molecule type" value="Genomic_DNA"/>
</dbReference>
<evidence type="ECO:0000313" key="2">
    <source>
        <dbReference type="Proteomes" id="UP000535182"/>
    </source>
</evidence>